<accession>A0A5B7HXW9</accession>
<dbReference type="Proteomes" id="UP000324222">
    <property type="component" value="Unassembled WGS sequence"/>
</dbReference>
<sequence length="73" mass="8304">MTGCLYYCSAISSPSYLLGLQRPPPFQDEFQCEVSLGIELRSLLGLEYTARSDYQALDSPDTAFYESQRVWEP</sequence>
<comment type="caution">
    <text evidence="1">The sequence shown here is derived from an EMBL/GenBank/DDBJ whole genome shotgun (WGS) entry which is preliminary data.</text>
</comment>
<dbReference type="EMBL" id="VSRR010039086">
    <property type="protein sequence ID" value="MPC74519.1"/>
    <property type="molecule type" value="Genomic_DNA"/>
</dbReference>
<keyword evidence="2" id="KW-1185">Reference proteome</keyword>
<evidence type="ECO:0000313" key="2">
    <source>
        <dbReference type="Proteomes" id="UP000324222"/>
    </source>
</evidence>
<gene>
    <name evidence="1" type="ORF">E2C01_068879</name>
</gene>
<dbReference type="AlphaFoldDB" id="A0A5B7HXW9"/>
<protein>
    <submittedName>
        <fullName evidence="1">Uncharacterized protein</fullName>
    </submittedName>
</protein>
<reference evidence="1 2" key="1">
    <citation type="submission" date="2019-05" db="EMBL/GenBank/DDBJ databases">
        <title>Another draft genome of Portunus trituberculatus and its Hox gene families provides insights of decapod evolution.</title>
        <authorList>
            <person name="Jeong J.-H."/>
            <person name="Song I."/>
            <person name="Kim S."/>
            <person name="Choi T."/>
            <person name="Kim D."/>
            <person name="Ryu S."/>
            <person name="Kim W."/>
        </authorList>
    </citation>
    <scope>NUCLEOTIDE SEQUENCE [LARGE SCALE GENOMIC DNA]</scope>
    <source>
        <tissue evidence="1">Muscle</tissue>
    </source>
</reference>
<proteinExistence type="predicted"/>
<evidence type="ECO:0000313" key="1">
    <source>
        <dbReference type="EMBL" id="MPC74519.1"/>
    </source>
</evidence>
<name>A0A5B7HXW9_PORTR</name>
<organism evidence="1 2">
    <name type="scientific">Portunus trituberculatus</name>
    <name type="common">Swimming crab</name>
    <name type="synonym">Neptunus trituberculatus</name>
    <dbReference type="NCBI Taxonomy" id="210409"/>
    <lineage>
        <taxon>Eukaryota</taxon>
        <taxon>Metazoa</taxon>
        <taxon>Ecdysozoa</taxon>
        <taxon>Arthropoda</taxon>
        <taxon>Crustacea</taxon>
        <taxon>Multicrustacea</taxon>
        <taxon>Malacostraca</taxon>
        <taxon>Eumalacostraca</taxon>
        <taxon>Eucarida</taxon>
        <taxon>Decapoda</taxon>
        <taxon>Pleocyemata</taxon>
        <taxon>Brachyura</taxon>
        <taxon>Eubrachyura</taxon>
        <taxon>Portunoidea</taxon>
        <taxon>Portunidae</taxon>
        <taxon>Portuninae</taxon>
        <taxon>Portunus</taxon>
    </lineage>
</organism>